<name>A0A8J7TAN9_ATRSP</name>
<sequence>MKRKVARLKLSPNEEAQLIKQEHERRRKLRLQQVREQERYIALQIRREVQQRRDLELQNLAEELRAAWLRQRAERVRALESLYQHSLRAVGEGHRRAKENEPDLAAIAQKMLQSNEKAEERHRQALKELKTQRQKQSEEQTRHLKARRKALLAEKERSAKIASLPPPPPDPFENIDVKKLPSVKMYDVDSFSVTHYHLPETCVDREAVTEQADARAAAAVEGRRLEELEKEEEQERREQLEKARLRGSHALRVVQLTQDRERLLKELEQMQQADLARRRQVVAQMPPQLFEPAHKRQELKEERQRDLEFAFEDMYSGERRVKGDLVLRLVPEPLPVPSTGSHDGELDVTLESGVTSNGEEHSEESQSVHLPRRTEDQAQASKQALKRLLSKVRTQRDQWSSRSEAETAPETMTIESGSLDSEERDEEISSCPRDGPHHAKPPALASQPEGESYLRCGKCPETSEESIIAGSTTLLHPREQANKLRSASEKKKQEEELEVQKQEQVALLQHLEEQKMILEAHLQQALADRERLQAAILENPEGNEQPPSQKEEPSAATEKNNVLLSSSSEDEHVRKIRQYQQRLLEQNRLHKQSVEEARRCLQDYQLMLKKRYPSFSTTVVNSSTDVSAPQQPISFQQGGLHNGHLDSGLPLPEATVDQYLEPKQPAQSTFIVNPKTKGNLPTGSFPLGTHNGSLLTQSQSSSSKWCHYETSDTDNKLQTCIPSTFPITSVLGSDPSGAHAPAQNSDGDSQIPLPAQHSGREFYQDLLNAKTHPVHETFQGTFEMQRSEVDVGQLLKVNKNFHGIALQKGQLSSVVPLETSNPETQRTPLQDEAHIADKDVSTSSLVATTPVQSQGRLLVSSAEILAQKHQLQETREKLARQREALLQQQRLQEELLMQKQNKLKEQMSRQPTSLEAFHTDKLETDFGRGIMEEPELTLMSLNETTLQEEELTSNNMEETTGDKSEKPYLSKSPELENITKLHTKFMMQTFPVKAPQQSVFTRPNTRGKAATIASFHVSHVLAEHKKSCSDGGLRSVCISFGRGVFSSVPNCIISALTGREAWRFSLCGQRGRHPHHRHLIAAPSREEPLLLSGEKEQAMRQLKGKPKKETSKDKKERKQAMQEARQQIATVVLPTLAVVVLLIVVFVYVATRPGAVE</sequence>
<dbReference type="AlphaFoldDB" id="A0A8J7TAN9"/>
<feature type="coiled-coil region" evidence="1">
    <location>
        <begin position="861"/>
        <end position="906"/>
    </location>
</feature>
<evidence type="ECO:0000313" key="5">
    <source>
        <dbReference type="Proteomes" id="UP000736164"/>
    </source>
</evidence>
<dbReference type="Proteomes" id="UP000736164">
    <property type="component" value="Unassembled WGS sequence"/>
</dbReference>
<feature type="region of interest" description="Disordered" evidence="2">
    <location>
        <begin position="1097"/>
        <end position="1121"/>
    </location>
</feature>
<dbReference type="GO" id="GO:0005813">
    <property type="term" value="C:centrosome"/>
    <property type="evidence" value="ECO:0007669"/>
    <property type="project" value="TreeGrafter"/>
</dbReference>
<dbReference type="Pfam" id="PF15012">
    <property type="entry name" value="DUF4519"/>
    <property type="match status" value="1"/>
</dbReference>
<evidence type="ECO:0000256" key="3">
    <source>
        <dbReference type="SAM" id="Phobius"/>
    </source>
</evidence>
<feature type="region of interest" description="Disordered" evidence="2">
    <location>
        <begin position="539"/>
        <end position="571"/>
    </location>
</feature>
<feature type="compositionally biased region" description="Basic and acidic residues" evidence="2">
    <location>
        <begin position="960"/>
        <end position="969"/>
    </location>
</feature>
<feature type="compositionally biased region" description="Basic and acidic residues" evidence="2">
    <location>
        <begin position="358"/>
        <end position="376"/>
    </location>
</feature>
<keyword evidence="3" id="KW-1133">Transmembrane helix</keyword>
<keyword evidence="3" id="KW-0812">Transmembrane</keyword>
<accession>A0A8J7TAN9</accession>
<feature type="coiled-coil region" evidence="1">
    <location>
        <begin position="211"/>
        <end position="273"/>
    </location>
</feature>
<dbReference type="EMBL" id="JAAWVO010032523">
    <property type="protein sequence ID" value="MBN3316912.1"/>
    <property type="molecule type" value="Genomic_DNA"/>
</dbReference>
<evidence type="ECO:0000256" key="2">
    <source>
        <dbReference type="SAM" id="MobiDB-lite"/>
    </source>
</evidence>
<comment type="caution">
    <text evidence="4">The sequence shown here is derived from an EMBL/GenBank/DDBJ whole genome shotgun (WGS) entry which is preliminary data.</text>
</comment>
<protein>
    <submittedName>
        <fullName evidence="4">CE295 protein</fullName>
    </submittedName>
</protein>
<feature type="non-terminal residue" evidence="4">
    <location>
        <position position="1"/>
    </location>
</feature>
<dbReference type="InterPro" id="IPR027960">
    <property type="entry name" value="DUF4519"/>
</dbReference>
<feature type="non-terminal residue" evidence="4">
    <location>
        <position position="1157"/>
    </location>
</feature>
<dbReference type="GO" id="GO:0005814">
    <property type="term" value="C:centriole"/>
    <property type="evidence" value="ECO:0007669"/>
    <property type="project" value="TreeGrafter"/>
</dbReference>
<feature type="compositionally biased region" description="Basic and acidic residues" evidence="2">
    <location>
        <begin position="1107"/>
        <end position="1120"/>
    </location>
</feature>
<feature type="region of interest" description="Disordered" evidence="2">
    <location>
        <begin position="353"/>
        <end position="496"/>
    </location>
</feature>
<feature type="compositionally biased region" description="Polar residues" evidence="2">
    <location>
        <begin position="557"/>
        <end position="567"/>
    </location>
</feature>
<feature type="region of interest" description="Disordered" evidence="2">
    <location>
        <begin position="949"/>
        <end position="969"/>
    </location>
</feature>
<organism evidence="4 5">
    <name type="scientific">Atractosteus spatula</name>
    <name type="common">Alligator gar</name>
    <name type="synonym">Lepisosteus spatula</name>
    <dbReference type="NCBI Taxonomy" id="7917"/>
    <lineage>
        <taxon>Eukaryota</taxon>
        <taxon>Metazoa</taxon>
        <taxon>Chordata</taxon>
        <taxon>Craniata</taxon>
        <taxon>Vertebrata</taxon>
        <taxon>Euteleostomi</taxon>
        <taxon>Actinopterygii</taxon>
        <taxon>Neopterygii</taxon>
        <taxon>Holostei</taxon>
        <taxon>Semionotiformes</taxon>
        <taxon>Lepisosteidae</taxon>
        <taxon>Atractosteus</taxon>
    </lineage>
</organism>
<feature type="region of interest" description="Disordered" evidence="2">
    <location>
        <begin position="731"/>
        <end position="755"/>
    </location>
</feature>
<feature type="region of interest" description="Disordered" evidence="2">
    <location>
        <begin position="128"/>
        <end position="147"/>
    </location>
</feature>
<feature type="region of interest" description="Disordered" evidence="2">
    <location>
        <begin position="155"/>
        <end position="175"/>
    </location>
</feature>
<evidence type="ECO:0000313" key="4">
    <source>
        <dbReference type="EMBL" id="MBN3316912.1"/>
    </source>
</evidence>
<feature type="transmembrane region" description="Helical" evidence="3">
    <location>
        <begin position="1128"/>
        <end position="1150"/>
    </location>
</feature>
<dbReference type="PANTHER" id="PTHR21553:SF26">
    <property type="entry name" value="ALMS MOTIF DOMAIN-CONTAINING PROTEIN"/>
    <property type="match status" value="1"/>
</dbReference>
<keyword evidence="1" id="KW-0175">Coiled coil</keyword>
<feature type="compositionally biased region" description="Basic and acidic residues" evidence="2">
    <location>
        <begin position="476"/>
        <end position="496"/>
    </location>
</feature>
<dbReference type="GO" id="GO:0046599">
    <property type="term" value="P:regulation of centriole replication"/>
    <property type="evidence" value="ECO:0007669"/>
    <property type="project" value="TreeGrafter"/>
</dbReference>
<gene>
    <name evidence="4" type="primary">Cep295</name>
    <name evidence="4" type="ORF">GTO95_0014582</name>
</gene>
<reference evidence="4" key="1">
    <citation type="journal article" date="2021" name="Cell">
        <title>Tracing the genetic footprints of vertebrate landing in non-teleost ray-finned fishes.</title>
        <authorList>
            <person name="Bi X."/>
            <person name="Wang K."/>
            <person name="Yang L."/>
            <person name="Pan H."/>
            <person name="Jiang H."/>
            <person name="Wei Q."/>
            <person name="Fang M."/>
            <person name="Yu H."/>
            <person name="Zhu C."/>
            <person name="Cai Y."/>
            <person name="He Y."/>
            <person name="Gan X."/>
            <person name="Zeng H."/>
            <person name="Yu D."/>
            <person name="Zhu Y."/>
            <person name="Jiang H."/>
            <person name="Qiu Q."/>
            <person name="Yang H."/>
            <person name="Zhang Y.E."/>
            <person name="Wang W."/>
            <person name="Zhu M."/>
            <person name="He S."/>
            <person name="Zhang G."/>
        </authorList>
    </citation>
    <scope>NUCLEOTIDE SEQUENCE</scope>
    <source>
        <strain evidence="4">Allg_001</strain>
    </source>
</reference>
<proteinExistence type="predicted"/>
<keyword evidence="3" id="KW-0472">Membrane</keyword>
<evidence type="ECO:0000256" key="1">
    <source>
        <dbReference type="SAM" id="Coils"/>
    </source>
</evidence>
<dbReference type="PANTHER" id="PTHR21553">
    <property type="entry name" value="ALMS1-RELATED"/>
    <property type="match status" value="1"/>
</dbReference>
<feature type="compositionally biased region" description="Basic and acidic residues" evidence="2">
    <location>
        <begin position="128"/>
        <end position="142"/>
    </location>
</feature>
<keyword evidence="5" id="KW-1185">Reference proteome</keyword>
<dbReference type="GO" id="GO:0005829">
    <property type="term" value="C:cytosol"/>
    <property type="evidence" value="ECO:0007669"/>
    <property type="project" value="TreeGrafter"/>
</dbReference>